<reference evidence="1" key="2">
    <citation type="journal article" date="2008" name="Genome Biol.">
        <title>Improved genome assembly and evidence-based global gene model set for the chordate Ciona intestinalis: new insight into intron and operon populations.</title>
        <authorList>
            <person name="Satou Y."/>
            <person name="Mineta K."/>
            <person name="Ogasawara M."/>
            <person name="Sasakura Y."/>
            <person name="Shoguchi E."/>
            <person name="Ueno K."/>
            <person name="Yamada L."/>
            <person name="Matsumoto J."/>
            <person name="Wasserscheid J."/>
            <person name="Dewar K."/>
            <person name="Wiley G.B."/>
            <person name="Macmil S.L."/>
            <person name="Roe B.A."/>
            <person name="Zeller R.W."/>
            <person name="Hastings K.E."/>
            <person name="Lemaire P."/>
            <person name="Lindquist E."/>
            <person name="Endo T."/>
            <person name="Hotta K."/>
            <person name="Inaba K."/>
        </authorList>
    </citation>
    <scope>NUCLEOTIDE SEQUENCE [LARGE SCALE GENOMIC DNA]</scope>
    <source>
        <strain evidence="1">wild type</strain>
    </source>
</reference>
<reference evidence="1" key="3">
    <citation type="submission" date="2025-08" db="UniProtKB">
        <authorList>
            <consortium name="Ensembl"/>
        </authorList>
    </citation>
    <scope>IDENTIFICATION</scope>
</reference>
<dbReference type="AlphaFoldDB" id="F6WXI1"/>
<organism evidence="1 2">
    <name type="scientific">Ciona intestinalis</name>
    <name type="common">Transparent sea squirt</name>
    <name type="synonym">Ascidia intestinalis</name>
    <dbReference type="NCBI Taxonomy" id="7719"/>
    <lineage>
        <taxon>Eukaryota</taxon>
        <taxon>Metazoa</taxon>
        <taxon>Chordata</taxon>
        <taxon>Tunicata</taxon>
        <taxon>Ascidiacea</taxon>
        <taxon>Phlebobranchia</taxon>
        <taxon>Cionidae</taxon>
        <taxon>Ciona</taxon>
    </lineage>
</organism>
<dbReference type="EMBL" id="EAAA01001736">
    <property type="status" value="NOT_ANNOTATED_CDS"/>
    <property type="molecule type" value="Genomic_DNA"/>
</dbReference>
<name>F6WXI1_CIOIN</name>
<reference evidence="1" key="4">
    <citation type="submission" date="2025-09" db="UniProtKB">
        <authorList>
            <consortium name="Ensembl"/>
        </authorList>
    </citation>
    <scope>IDENTIFICATION</scope>
</reference>
<dbReference type="InParanoid" id="F6WXI1"/>
<protein>
    <submittedName>
        <fullName evidence="1">Uncharacterized protein</fullName>
    </submittedName>
</protein>
<evidence type="ECO:0000313" key="2">
    <source>
        <dbReference type="Proteomes" id="UP000008144"/>
    </source>
</evidence>
<dbReference type="HOGENOM" id="CLU_2195976_0_0_1"/>
<dbReference type="Ensembl" id="ENSCINT00000019054.2">
    <property type="protein sequence ID" value="ENSCINP00000019054.2"/>
    <property type="gene ID" value="ENSCING00000012703.1"/>
</dbReference>
<sequence>MGYYKWACLKRSVCTQKQEMTSWKTFKTRTRFLLDCNQRKRETMRFKTSPYYVLLNCTARSDYKEVLKRTNNFQAQRVINFSKTRYNSSSSSDKRSDAARLDFVLPGN</sequence>
<proteinExistence type="predicted"/>
<dbReference type="Proteomes" id="UP000008144">
    <property type="component" value="Chromosome 3"/>
</dbReference>
<evidence type="ECO:0000313" key="1">
    <source>
        <dbReference type="Ensembl" id="ENSCINP00000019054.2"/>
    </source>
</evidence>
<accession>F6WXI1</accession>
<keyword evidence="2" id="KW-1185">Reference proteome</keyword>
<reference evidence="2" key="1">
    <citation type="journal article" date="2002" name="Science">
        <title>The draft genome of Ciona intestinalis: insights into chordate and vertebrate origins.</title>
        <authorList>
            <person name="Dehal P."/>
            <person name="Satou Y."/>
            <person name="Campbell R.K."/>
            <person name="Chapman J."/>
            <person name="Degnan B."/>
            <person name="De Tomaso A."/>
            <person name="Davidson B."/>
            <person name="Di Gregorio A."/>
            <person name="Gelpke M."/>
            <person name="Goodstein D.M."/>
            <person name="Harafuji N."/>
            <person name="Hastings K.E."/>
            <person name="Ho I."/>
            <person name="Hotta K."/>
            <person name="Huang W."/>
            <person name="Kawashima T."/>
            <person name="Lemaire P."/>
            <person name="Martinez D."/>
            <person name="Meinertzhagen I.A."/>
            <person name="Necula S."/>
            <person name="Nonaka M."/>
            <person name="Putnam N."/>
            <person name="Rash S."/>
            <person name="Saiga H."/>
            <person name="Satake M."/>
            <person name="Terry A."/>
            <person name="Yamada L."/>
            <person name="Wang H.G."/>
            <person name="Awazu S."/>
            <person name="Azumi K."/>
            <person name="Boore J."/>
            <person name="Branno M."/>
            <person name="Chin-Bow S."/>
            <person name="DeSantis R."/>
            <person name="Doyle S."/>
            <person name="Francino P."/>
            <person name="Keys D.N."/>
            <person name="Haga S."/>
            <person name="Hayashi H."/>
            <person name="Hino K."/>
            <person name="Imai K.S."/>
            <person name="Inaba K."/>
            <person name="Kano S."/>
            <person name="Kobayashi K."/>
            <person name="Kobayashi M."/>
            <person name="Lee B.I."/>
            <person name="Makabe K.W."/>
            <person name="Manohar C."/>
            <person name="Matassi G."/>
            <person name="Medina M."/>
            <person name="Mochizuki Y."/>
            <person name="Mount S."/>
            <person name="Morishita T."/>
            <person name="Miura S."/>
            <person name="Nakayama A."/>
            <person name="Nishizaka S."/>
            <person name="Nomoto H."/>
            <person name="Ohta F."/>
            <person name="Oishi K."/>
            <person name="Rigoutsos I."/>
            <person name="Sano M."/>
            <person name="Sasaki A."/>
            <person name="Sasakura Y."/>
            <person name="Shoguchi E."/>
            <person name="Shin-i T."/>
            <person name="Spagnuolo A."/>
            <person name="Stainier D."/>
            <person name="Suzuki M.M."/>
            <person name="Tassy O."/>
            <person name="Takatori N."/>
            <person name="Tokuoka M."/>
            <person name="Yagi K."/>
            <person name="Yoshizaki F."/>
            <person name="Wada S."/>
            <person name="Zhang C."/>
            <person name="Hyatt P.D."/>
            <person name="Larimer F."/>
            <person name="Detter C."/>
            <person name="Doggett N."/>
            <person name="Glavina T."/>
            <person name="Hawkins T."/>
            <person name="Richardson P."/>
            <person name="Lucas S."/>
            <person name="Kohara Y."/>
            <person name="Levine M."/>
            <person name="Satoh N."/>
            <person name="Rokhsar D.S."/>
        </authorList>
    </citation>
    <scope>NUCLEOTIDE SEQUENCE [LARGE SCALE GENOMIC DNA]</scope>
</reference>